<proteinExistence type="predicted"/>
<dbReference type="PROSITE" id="PS50088">
    <property type="entry name" value="ANK_REPEAT"/>
    <property type="match status" value="2"/>
</dbReference>
<feature type="region of interest" description="Disordered" evidence="4">
    <location>
        <begin position="383"/>
        <end position="403"/>
    </location>
</feature>
<feature type="compositionally biased region" description="Basic and acidic residues" evidence="4">
    <location>
        <begin position="47"/>
        <end position="56"/>
    </location>
</feature>
<gene>
    <name evidence="5" type="ORF">SCUCBS95973_009485</name>
</gene>
<dbReference type="Pfam" id="PF12796">
    <property type="entry name" value="Ank_2"/>
    <property type="match status" value="1"/>
</dbReference>
<feature type="compositionally biased region" description="Basic and acidic residues" evidence="4">
    <location>
        <begin position="388"/>
        <end position="398"/>
    </location>
</feature>
<sequence>MDSELPPYSPPATGAAVQVPQIILADALPPSYDAATAGDASSNNPQHDIDDLRRDPSPTAPRSSPRSFRSHLTPVSSLTSSSGEPSHARPPPSSFVSRLSALKHRRPSESTTDNPATSKNKNKNKDKDKNSIVSKAVDAAPVSLTPAQVLAVLDSVFVRHPWKRTWGPWPPNLDVALRTAALNADKPLVHALLDAGAPILYTDRYAAIKSREGSVLHAALRGAAPELADEIVGVFWGRLAANPSSFSTQDACKQVAALVDARDGQGCAPLHIAAEAGAAEAVIQLLQRGAEVDAVDNWRRTALHMAARYGRRAAAEVLVAAGADTVHLLPPPSSSEDGKDELAPMWADALRRGRAGAEQLAVLGDHRVVTELVSSIVADMGGRGAQGEYHRGDSKGDVKQPMVKPSSTTAKIVAEASSSSSSASPTLGDNMFRHGTSRPKKAPAFCAPEPFALGPAEASSIMAQQPVLHPWRTPHVPRNGSLTTTPAYGVWREGLETMQAEHQSQRSRNERDEIPEGMDL</sequence>
<keyword evidence="2 3" id="KW-0040">ANK repeat</keyword>
<dbReference type="InterPro" id="IPR002110">
    <property type="entry name" value="Ankyrin_rpt"/>
</dbReference>
<evidence type="ECO:0000313" key="5">
    <source>
        <dbReference type="EMBL" id="CAK7236085.1"/>
    </source>
</evidence>
<dbReference type="PROSITE" id="PS50297">
    <property type="entry name" value="ANK_REP_REGION"/>
    <property type="match status" value="2"/>
</dbReference>
<reference evidence="5 6" key="1">
    <citation type="submission" date="2024-01" db="EMBL/GenBank/DDBJ databases">
        <authorList>
            <person name="Allen C."/>
            <person name="Tagirdzhanova G."/>
        </authorList>
    </citation>
    <scope>NUCLEOTIDE SEQUENCE [LARGE SCALE GENOMIC DNA]</scope>
</reference>
<dbReference type="SUPFAM" id="SSF48403">
    <property type="entry name" value="Ankyrin repeat"/>
    <property type="match status" value="1"/>
</dbReference>
<feature type="repeat" description="ANK" evidence="3">
    <location>
        <begin position="298"/>
        <end position="324"/>
    </location>
</feature>
<feature type="region of interest" description="Disordered" evidence="4">
    <location>
        <begin position="497"/>
        <end position="520"/>
    </location>
</feature>
<feature type="region of interest" description="Disordered" evidence="4">
    <location>
        <begin position="30"/>
        <end position="132"/>
    </location>
</feature>
<dbReference type="Proteomes" id="UP001642405">
    <property type="component" value="Unassembled WGS sequence"/>
</dbReference>
<evidence type="ECO:0000313" key="6">
    <source>
        <dbReference type="Proteomes" id="UP001642405"/>
    </source>
</evidence>
<feature type="compositionally biased region" description="Polar residues" evidence="4">
    <location>
        <begin position="73"/>
        <end position="84"/>
    </location>
</feature>
<keyword evidence="1" id="KW-0677">Repeat</keyword>
<feature type="compositionally biased region" description="Basic and acidic residues" evidence="4">
    <location>
        <begin position="503"/>
        <end position="514"/>
    </location>
</feature>
<feature type="repeat" description="ANK" evidence="3">
    <location>
        <begin position="265"/>
        <end position="297"/>
    </location>
</feature>
<name>A0ABP0CX08_9PEZI</name>
<comment type="caution">
    <text evidence="5">The sequence shown here is derived from an EMBL/GenBank/DDBJ whole genome shotgun (WGS) entry which is preliminary data.</text>
</comment>
<feature type="compositionally biased region" description="Polar residues" evidence="4">
    <location>
        <begin position="109"/>
        <end position="118"/>
    </location>
</feature>
<evidence type="ECO:0000256" key="3">
    <source>
        <dbReference type="PROSITE-ProRule" id="PRU00023"/>
    </source>
</evidence>
<dbReference type="PANTHER" id="PTHR24198:SF165">
    <property type="entry name" value="ANKYRIN REPEAT-CONTAINING PROTEIN-RELATED"/>
    <property type="match status" value="1"/>
</dbReference>
<protein>
    <recommendedName>
        <fullName evidence="7">Ankyrin repeat protein</fullName>
    </recommendedName>
</protein>
<dbReference type="PANTHER" id="PTHR24198">
    <property type="entry name" value="ANKYRIN REPEAT AND PROTEIN KINASE DOMAIN-CONTAINING PROTEIN"/>
    <property type="match status" value="1"/>
</dbReference>
<organism evidence="5 6">
    <name type="scientific">Sporothrix curviconia</name>
    <dbReference type="NCBI Taxonomy" id="1260050"/>
    <lineage>
        <taxon>Eukaryota</taxon>
        <taxon>Fungi</taxon>
        <taxon>Dikarya</taxon>
        <taxon>Ascomycota</taxon>
        <taxon>Pezizomycotina</taxon>
        <taxon>Sordariomycetes</taxon>
        <taxon>Sordariomycetidae</taxon>
        <taxon>Ophiostomatales</taxon>
        <taxon>Ophiostomataceae</taxon>
        <taxon>Sporothrix</taxon>
    </lineage>
</organism>
<evidence type="ECO:0000256" key="1">
    <source>
        <dbReference type="ARBA" id="ARBA00022737"/>
    </source>
</evidence>
<evidence type="ECO:0000256" key="2">
    <source>
        <dbReference type="ARBA" id="ARBA00023043"/>
    </source>
</evidence>
<evidence type="ECO:0000256" key="4">
    <source>
        <dbReference type="SAM" id="MobiDB-lite"/>
    </source>
</evidence>
<dbReference type="InterPro" id="IPR036770">
    <property type="entry name" value="Ankyrin_rpt-contain_sf"/>
</dbReference>
<accession>A0ABP0CX08</accession>
<dbReference type="EMBL" id="CAWUHB010000108">
    <property type="protein sequence ID" value="CAK7236085.1"/>
    <property type="molecule type" value="Genomic_DNA"/>
</dbReference>
<dbReference type="SMART" id="SM00248">
    <property type="entry name" value="ANK"/>
    <property type="match status" value="3"/>
</dbReference>
<evidence type="ECO:0008006" key="7">
    <source>
        <dbReference type="Google" id="ProtNLM"/>
    </source>
</evidence>
<keyword evidence="6" id="KW-1185">Reference proteome</keyword>
<dbReference type="Gene3D" id="1.25.40.20">
    <property type="entry name" value="Ankyrin repeat-containing domain"/>
    <property type="match status" value="1"/>
</dbReference>